<evidence type="ECO:0000313" key="5">
    <source>
        <dbReference type="Proteomes" id="UP001604043"/>
    </source>
</evidence>
<dbReference type="SUPFAM" id="SSF50974">
    <property type="entry name" value="Nitrous oxide reductase, N-terminal domain"/>
    <property type="match status" value="1"/>
</dbReference>
<dbReference type="InterPro" id="IPR011964">
    <property type="entry name" value="YVTN_b-propeller_repeat"/>
</dbReference>
<evidence type="ECO:0000259" key="3">
    <source>
        <dbReference type="Pfam" id="PF21783"/>
    </source>
</evidence>
<feature type="chain" id="PRO_5046244837" evidence="2">
    <location>
        <begin position="26"/>
        <end position="315"/>
    </location>
</feature>
<accession>A0ABW6ZF50</accession>
<dbReference type="Proteomes" id="UP001604043">
    <property type="component" value="Unassembled WGS sequence"/>
</dbReference>
<dbReference type="Pfam" id="PF21783">
    <property type="entry name" value="YNCE"/>
    <property type="match status" value="1"/>
</dbReference>
<evidence type="ECO:0000256" key="2">
    <source>
        <dbReference type="SAM" id="SignalP"/>
    </source>
</evidence>
<reference evidence="4 5" key="1">
    <citation type="submission" date="2024-02" db="EMBL/GenBank/DDBJ databases">
        <title>Expansion and revision of Xanthobacter and proposal of Roseixanthobacter gen. nov.</title>
        <authorList>
            <person name="Soltysiak M.P.M."/>
            <person name="Jalihal A."/>
            <person name="Ory A."/>
            <person name="Chrisophersen C."/>
            <person name="Lee A.D."/>
            <person name="Boulton J."/>
            <person name="Springer M."/>
        </authorList>
    </citation>
    <scope>NUCLEOTIDE SEQUENCE [LARGE SCALE GENOMIC DNA]</scope>
    <source>
        <strain evidence="4 5">CB5</strain>
    </source>
</reference>
<dbReference type="InterPro" id="IPR015943">
    <property type="entry name" value="WD40/YVTN_repeat-like_dom_sf"/>
</dbReference>
<feature type="domain" description="YNCE-like beta-propeller" evidence="3">
    <location>
        <begin position="24"/>
        <end position="167"/>
    </location>
</feature>
<gene>
    <name evidence="4" type="ORF">V5F30_09410</name>
</gene>
<dbReference type="PANTHER" id="PTHR47197:SF3">
    <property type="entry name" value="DIHYDRO-HEME D1 DEHYDROGENASE"/>
    <property type="match status" value="1"/>
</dbReference>
<keyword evidence="1 2" id="KW-0732">Signal</keyword>
<dbReference type="EMBL" id="JBAFUR010000002">
    <property type="protein sequence ID" value="MFG1252417.1"/>
    <property type="molecule type" value="Genomic_DNA"/>
</dbReference>
<dbReference type="NCBIfam" id="TIGR02276">
    <property type="entry name" value="beta_rpt_yvtn"/>
    <property type="match status" value="1"/>
</dbReference>
<evidence type="ECO:0000256" key="1">
    <source>
        <dbReference type="ARBA" id="ARBA00022729"/>
    </source>
</evidence>
<organism evidence="4 5">
    <name type="scientific">Xanthobacter aminoxidans</name>
    <dbReference type="NCBI Taxonomy" id="186280"/>
    <lineage>
        <taxon>Bacteria</taxon>
        <taxon>Pseudomonadati</taxon>
        <taxon>Pseudomonadota</taxon>
        <taxon>Alphaproteobacteria</taxon>
        <taxon>Hyphomicrobiales</taxon>
        <taxon>Xanthobacteraceae</taxon>
        <taxon>Xanthobacter</taxon>
    </lineage>
</organism>
<name>A0ABW6ZF50_9HYPH</name>
<feature type="signal peptide" evidence="2">
    <location>
        <begin position="1"/>
        <end position="25"/>
    </location>
</feature>
<sequence>MKLLAALVFSFLAALLLGWSAPATAGTLLALCQGAAEVDVIDTATGAVSTRVKVDKVPAGIAISSDGTAAYITHPDIGLLTRLDVKTWTVAGTAHIGGQPFGIVAAPDGGVLYVSDWSGDRILRIDARSLAVTGTLAVGRSPAHLAIDPDGRTLYSADRESDEVSTINALDFTRTAVIPVGRAPYALDASHPELVAVADVRSGDIALITKEKHDIKRIAGMKMPYGVAFVPGRGLLLATDQQAGMLDVIDIATETIIHRIRLGGSPEGVVVDAAAGRAYVAEWFANRVTDLNLDDFSIAARIPVCDGPRVMALVP</sequence>
<evidence type="ECO:0000313" key="4">
    <source>
        <dbReference type="EMBL" id="MFG1252417.1"/>
    </source>
</evidence>
<proteinExistence type="predicted"/>
<keyword evidence="5" id="KW-1185">Reference proteome</keyword>
<protein>
    <submittedName>
        <fullName evidence="4">YncE family protein</fullName>
    </submittedName>
</protein>
<dbReference type="InterPro" id="IPR051200">
    <property type="entry name" value="Host-pathogen_enzymatic-act"/>
</dbReference>
<dbReference type="InterPro" id="IPR011045">
    <property type="entry name" value="N2O_reductase_N"/>
</dbReference>
<dbReference type="PANTHER" id="PTHR47197">
    <property type="entry name" value="PROTEIN NIRF"/>
    <property type="match status" value="1"/>
</dbReference>
<dbReference type="InterPro" id="IPR048433">
    <property type="entry name" value="YNCE-like_beta-prop"/>
</dbReference>
<dbReference type="Gene3D" id="2.130.10.10">
    <property type="entry name" value="YVTN repeat-like/Quinoprotein amine dehydrogenase"/>
    <property type="match status" value="2"/>
</dbReference>
<dbReference type="RefSeq" id="WP_394008166.1">
    <property type="nucleotide sequence ID" value="NZ_JBAFUR010000002.1"/>
</dbReference>
<comment type="caution">
    <text evidence="4">The sequence shown here is derived from an EMBL/GenBank/DDBJ whole genome shotgun (WGS) entry which is preliminary data.</text>
</comment>